<proteinExistence type="inferred from homology"/>
<feature type="transmembrane region" description="Helical" evidence="7">
    <location>
        <begin position="253"/>
        <end position="278"/>
    </location>
</feature>
<evidence type="ECO:0000256" key="6">
    <source>
        <dbReference type="SAM" id="MobiDB-lite"/>
    </source>
</evidence>
<evidence type="ECO:0000256" key="7">
    <source>
        <dbReference type="SAM" id="Phobius"/>
    </source>
</evidence>
<dbReference type="InterPro" id="IPR052337">
    <property type="entry name" value="SAT4-like"/>
</dbReference>
<dbReference type="Pfam" id="PF20684">
    <property type="entry name" value="Fung_rhodopsin"/>
    <property type="match status" value="1"/>
</dbReference>
<dbReference type="GO" id="GO:0016020">
    <property type="term" value="C:membrane"/>
    <property type="evidence" value="ECO:0007669"/>
    <property type="project" value="UniProtKB-SubCell"/>
</dbReference>
<feature type="transmembrane region" description="Helical" evidence="7">
    <location>
        <begin position="213"/>
        <end position="233"/>
    </location>
</feature>
<comment type="similarity">
    <text evidence="5">Belongs to the SAT4 family.</text>
</comment>
<evidence type="ECO:0000256" key="4">
    <source>
        <dbReference type="ARBA" id="ARBA00023136"/>
    </source>
</evidence>
<feature type="transmembrane region" description="Helical" evidence="7">
    <location>
        <begin position="46"/>
        <end position="64"/>
    </location>
</feature>
<feature type="region of interest" description="Disordered" evidence="6">
    <location>
        <begin position="325"/>
        <end position="344"/>
    </location>
</feature>
<sequence>MASPAMADVDLSENRQPDLYASSTIPMFFALLCVILRFWCRWSKKAGFWLDDWLILCATLHVHLKYTDKSGSSGIPRGLGKHIQTFGPNVVQDVSIGLFTAELTYTGVIVFVKFSILALYWRIFRNSSSIKIPISVMGLMVLMWGIAVFLLTLLQCIPTRGFWDKTIDASCNVDSQKFLFAISIPNILIDVTILSLPVPYVKKLNISTSQRRLVLSMFLLGGFVCIASIMRLVAVTTQKTDADVSWNIINQGIWAVVEADFAIISACLPTLRPIWLMLRPNRFINMSTKPSSYRLDDRSDPSSKKRAPRTWGASLLDTKADELEDGRPFSAVPGASVREQDRGSYVQEPQGARLATVISSPIDQHQVTEGAQEAGAIQVHSEWGVQYSQRKN</sequence>
<evidence type="ECO:0000313" key="10">
    <source>
        <dbReference type="Proteomes" id="UP001392437"/>
    </source>
</evidence>
<keyword evidence="3 7" id="KW-1133">Transmembrane helix</keyword>
<feature type="transmembrane region" description="Helical" evidence="7">
    <location>
        <begin position="178"/>
        <end position="201"/>
    </location>
</feature>
<feature type="transmembrane region" description="Helical" evidence="7">
    <location>
        <begin position="20"/>
        <end position="39"/>
    </location>
</feature>
<comment type="caution">
    <text evidence="9">The sequence shown here is derived from an EMBL/GenBank/DDBJ whole genome shotgun (WGS) entry which is preliminary data.</text>
</comment>
<feature type="compositionally biased region" description="Basic and acidic residues" evidence="6">
    <location>
        <begin position="294"/>
        <end position="303"/>
    </location>
</feature>
<accession>A0AAW0R9M5</accession>
<dbReference type="Proteomes" id="UP001392437">
    <property type="component" value="Unassembled WGS sequence"/>
</dbReference>
<dbReference type="PANTHER" id="PTHR33048">
    <property type="entry name" value="PTH11-LIKE INTEGRAL MEMBRANE PROTEIN (AFU_ORTHOLOGUE AFUA_5G11245)"/>
    <property type="match status" value="1"/>
</dbReference>
<reference evidence="9 10" key="1">
    <citation type="submission" date="2023-01" db="EMBL/GenBank/DDBJ databases">
        <title>Analysis of 21 Apiospora genomes using comparative genomics revels a genus with tremendous synthesis potential of carbohydrate active enzymes and secondary metabolites.</title>
        <authorList>
            <person name="Sorensen T."/>
        </authorList>
    </citation>
    <scope>NUCLEOTIDE SEQUENCE [LARGE SCALE GENOMIC DNA]</scope>
    <source>
        <strain evidence="9 10">CBS 117206</strain>
    </source>
</reference>
<comment type="subcellular location">
    <subcellularLocation>
        <location evidence="1">Membrane</location>
        <topology evidence="1">Multi-pass membrane protein</topology>
    </subcellularLocation>
</comment>
<dbReference type="InterPro" id="IPR049326">
    <property type="entry name" value="Rhodopsin_dom_fungi"/>
</dbReference>
<dbReference type="PANTHER" id="PTHR33048:SF47">
    <property type="entry name" value="INTEGRAL MEMBRANE PROTEIN-RELATED"/>
    <property type="match status" value="1"/>
</dbReference>
<gene>
    <name evidence="9" type="ORF">PG999_002836</name>
</gene>
<keyword evidence="2 7" id="KW-0812">Transmembrane</keyword>
<evidence type="ECO:0000256" key="2">
    <source>
        <dbReference type="ARBA" id="ARBA00022692"/>
    </source>
</evidence>
<evidence type="ECO:0000313" key="9">
    <source>
        <dbReference type="EMBL" id="KAK8130456.1"/>
    </source>
</evidence>
<evidence type="ECO:0000256" key="5">
    <source>
        <dbReference type="ARBA" id="ARBA00038359"/>
    </source>
</evidence>
<feature type="domain" description="Rhodopsin" evidence="8">
    <location>
        <begin position="36"/>
        <end position="275"/>
    </location>
</feature>
<name>A0AAW0R9M5_9PEZI</name>
<feature type="region of interest" description="Disordered" evidence="6">
    <location>
        <begin position="290"/>
        <end position="311"/>
    </location>
</feature>
<feature type="transmembrane region" description="Helical" evidence="7">
    <location>
        <begin position="103"/>
        <end position="124"/>
    </location>
</feature>
<feature type="transmembrane region" description="Helical" evidence="7">
    <location>
        <begin position="136"/>
        <end position="158"/>
    </location>
</feature>
<keyword evidence="4 7" id="KW-0472">Membrane</keyword>
<dbReference type="AlphaFoldDB" id="A0AAW0R9M5"/>
<evidence type="ECO:0000256" key="3">
    <source>
        <dbReference type="ARBA" id="ARBA00022989"/>
    </source>
</evidence>
<evidence type="ECO:0000256" key="1">
    <source>
        <dbReference type="ARBA" id="ARBA00004141"/>
    </source>
</evidence>
<keyword evidence="10" id="KW-1185">Reference proteome</keyword>
<evidence type="ECO:0000259" key="8">
    <source>
        <dbReference type="Pfam" id="PF20684"/>
    </source>
</evidence>
<protein>
    <recommendedName>
        <fullName evidence="8">Rhodopsin domain-containing protein</fullName>
    </recommendedName>
</protein>
<dbReference type="EMBL" id="JAQQWP010000002">
    <property type="protein sequence ID" value="KAK8130456.1"/>
    <property type="molecule type" value="Genomic_DNA"/>
</dbReference>
<organism evidence="9 10">
    <name type="scientific">Apiospora kogelbergensis</name>
    <dbReference type="NCBI Taxonomy" id="1337665"/>
    <lineage>
        <taxon>Eukaryota</taxon>
        <taxon>Fungi</taxon>
        <taxon>Dikarya</taxon>
        <taxon>Ascomycota</taxon>
        <taxon>Pezizomycotina</taxon>
        <taxon>Sordariomycetes</taxon>
        <taxon>Xylariomycetidae</taxon>
        <taxon>Amphisphaeriales</taxon>
        <taxon>Apiosporaceae</taxon>
        <taxon>Apiospora</taxon>
    </lineage>
</organism>